<dbReference type="RefSeq" id="WP_315909896.1">
    <property type="nucleotide sequence ID" value="NZ_JAOPKC010000021.1"/>
</dbReference>
<dbReference type="Gene3D" id="2.60.120.260">
    <property type="entry name" value="Galactose-binding domain-like"/>
    <property type="match status" value="1"/>
</dbReference>
<reference evidence="3" key="1">
    <citation type="submission" date="2023-02" db="EMBL/GenBank/DDBJ databases">
        <title>Enrichment on poylsaccharides allowed isolation of novel metabolic and taxonomic groups of Haloarchaea.</title>
        <authorList>
            <person name="Sorokin D.Y."/>
            <person name="Elcheninov A.G."/>
            <person name="Khizhniak T.V."/>
            <person name="Kolganova T.V."/>
            <person name="Kublanov I.V."/>
        </authorList>
    </citation>
    <scope>NUCLEOTIDE SEQUENCE</scope>
    <source>
        <strain evidence="2 4">HArc-curdl5-1</strain>
        <strain evidence="3">HArc-curdl7</strain>
    </source>
</reference>
<comment type="caution">
    <text evidence="3">The sequence shown here is derived from an EMBL/GenBank/DDBJ whole genome shotgun (WGS) entry which is preliminary data.</text>
</comment>
<feature type="region of interest" description="Disordered" evidence="1">
    <location>
        <begin position="20"/>
        <end position="104"/>
    </location>
</feature>
<evidence type="ECO:0000256" key="1">
    <source>
        <dbReference type="SAM" id="MobiDB-lite"/>
    </source>
</evidence>
<feature type="compositionally biased region" description="Basic and acidic residues" evidence="1">
    <location>
        <begin position="90"/>
        <end position="104"/>
    </location>
</feature>
<keyword evidence="4" id="KW-1185">Reference proteome</keyword>
<gene>
    <name evidence="3" type="ORF">OB914_10190</name>
    <name evidence="2" type="ORF">OB916_13925</name>
</gene>
<feature type="compositionally biased region" description="Low complexity" evidence="1">
    <location>
        <begin position="35"/>
        <end position="47"/>
    </location>
</feature>
<dbReference type="Proteomes" id="UP001208186">
    <property type="component" value="Unassembled WGS sequence"/>
</dbReference>
<dbReference type="Proteomes" id="UP001209746">
    <property type="component" value="Unassembled WGS sequence"/>
</dbReference>
<sequence>MKRRYFLAGTASAAAILAGCSGSDASPETTDEPTDTPGSDPTTTEPPTTEPPTTEPPTTEPPTTEPPSEPMTLANGSFESGLDGWTIGKDLPEKPGDSDEKVDSDVEVVTSQASDGESALRIFIDGSADDGTVWVQQEVDLSDVSTLKVDGYSEQNSFNTILEVSTYTGPVPEDGLVETDFVTEPSLWDHEGWKTYEYDVDHDGTGLVAVGLNIIWETGAAGILDNVRLE</sequence>
<protein>
    <submittedName>
        <fullName evidence="3">Uncharacterized protein</fullName>
    </submittedName>
</protein>
<evidence type="ECO:0000313" key="3">
    <source>
        <dbReference type="EMBL" id="MCU4727336.1"/>
    </source>
</evidence>
<feature type="compositionally biased region" description="Pro residues" evidence="1">
    <location>
        <begin position="48"/>
        <end position="69"/>
    </location>
</feature>
<dbReference type="AlphaFoldDB" id="A0AAE3LF78"/>
<evidence type="ECO:0000313" key="4">
    <source>
        <dbReference type="Proteomes" id="UP001208186"/>
    </source>
</evidence>
<dbReference type="PROSITE" id="PS51257">
    <property type="entry name" value="PROKAR_LIPOPROTEIN"/>
    <property type="match status" value="1"/>
</dbReference>
<organism evidence="3 5">
    <name type="scientific">Halapricum hydrolyticum</name>
    <dbReference type="NCBI Taxonomy" id="2979991"/>
    <lineage>
        <taxon>Archaea</taxon>
        <taxon>Methanobacteriati</taxon>
        <taxon>Methanobacteriota</taxon>
        <taxon>Stenosarchaea group</taxon>
        <taxon>Halobacteria</taxon>
        <taxon>Halobacteriales</taxon>
        <taxon>Haloarculaceae</taxon>
        <taxon>Halapricum</taxon>
    </lineage>
</organism>
<name>A0AAE3LF78_9EURY</name>
<dbReference type="EMBL" id="JAOPKC010000021">
    <property type="protein sequence ID" value="MCU4719146.1"/>
    <property type="molecule type" value="Genomic_DNA"/>
</dbReference>
<evidence type="ECO:0000313" key="2">
    <source>
        <dbReference type="EMBL" id="MCU4719146.1"/>
    </source>
</evidence>
<evidence type="ECO:0000313" key="5">
    <source>
        <dbReference type="Proteomes" id="UP001209746"/>
    </source>
</evidence>
<proteinExistence type="predicted"/>
<accession>A0AAE3LF78</accession>
<dbReference type="EMBL" id="JAOPKD010000008">
    <property type="protein sequence ID" value="MCU4727336.1"/>
    <property type="molecule type" value="Genomic_DNA"/>
</dbReference>